<keyword evidence="9" id="KW-1185">Reference proteome</keyword>
<dbReference type="InterPro" id="IPR003439">
    <property type="entry name" value="ABC_transporter-like_ATP-bd"/>
</dbReference>
<evidence type="ECO:0000256" key="6">
    <source>
        <dbReference type="ARBA" id="ARBA00022840"/>
    </source>
</evidence>
<gene>
    <name evidence="8" type="ORF">RFM68_03295</name>
</gene>
<feature type="domain" description="ABC transporter" evidence="7">
    <location>
        <begin position="249"/>
        <end position="497"/>
    </location>
</feature>
<proteinExistence type="inferred from homology"/>
<dbReference type="Pfam" id="PF00005">
    <property type="entry name" value="ABC_tran"/>
    <property type="match status" value="2"/>
</dbReference>
<dbReference type="SUPFAM" id="SSF52540">
    <property type="entry name" value="P-loop containing nucleoside triphosphate hydrolases"/>
    <property type="match status" value="2"/>
</dbReference>
<evidence type="ECO:0000313" key="8">
    <source>
        <dbReference type="EMBL" id="MDX8523520.1"/>
    </source>
</evidence>
<dbReference type="PANTHER" id="PTHR43790">
    <property type="entry name" value="CARBOHYDRATE TRANSPORT ATP-BINDING PROTEIN MG119-RELATED"/>
    <property type="match status" value="1"/>
</dbReference>
<dbReference type="RefSeq" id="WP_320231225.1">
    <property type="nucleotide sequence ID" value="NZ_JAVIJF010000002.1"/>
</dbReference>
<keyword evidence="5" id="KW-0547">Nucleotide-binding</keyword>
<evidence type="ECO:0000256" key="5">
    <source>
        <dbReference type="ARBA" id="ARBA00022741"/>
    </source>
</evidence>
<feature type="domain" description="ABC transporter" evidence="7">
    <location>
        <begin position="5"/>
        <end position="237"/>
    </location>
</feature>
<dbReference type="EMBL" id="JAVIJF010000002">
    <property type="protein sequence ID" value="MDX8523520.1"/>
    <property type="molecule type" value="Genomic_DNA"/>
</dbReference>
<dbReference type="PANTHER" id="PTHR43790:SF9">
    <property type="entry name" value="GALACTOFURANOSE TRANSPORTER ATP-BINDING PROTEIN YTFR"/>
    <property type="match status" value="1"/>
</dbReference>
<evidence type="ECO:0000259" key="7">
    <source>
        <dbReference type="PROSITE" id="PS50893"/>
    </source>
</evidence>
<dbReference type="SMART" id="SM00382">
    <property type="entry name" value="AAA"/>
    <property type="match status" value="2"/>
</dbReference>
<keyword evidence="3" id="KW-0762">Sugar transport</keyword>
<keyword evidence="4" id="KW-0677">Repeat</keyword>
<evidence type="ECO:0000256" key="4">
    <source>
        <dbReference type="ARBA" id="ARBA00022737"/>
    </source>
</evidence>
<dbReference type="PROSITE" id="PS00211">
    <property type="entry name" value="ABC_TRANSPORTER_1"/>
    <property type="match status" value="1"/>
</dbReference>
<dbReference type="InterPro" id="IPR017871">
    <property type="entry name" value="ABC_transporter-like_CS"/>
</dbReference>
<dbReference type="InterPro" id="IPR050107">
    <property type="entry name" value="ABC_carbohydrate_import_ATPase"/>
</dbReference>
<dbReference type="PROSITE" id="PS50893">
    <property type="entry name" value="ABC_TRANSPORTER_2"/>
    <property type="match status" value="2"/>
</dbReference>
<dbReference type="Proteomes" id="UP001276840">
    <property type="component" value="Unassembled WGS sequence"/>
</dbReference>
<keyword evidence="6 8" id="KW-0067">ATP-binding</keyword>
<accession>A0ABU4ZE05</accession>
<name>A0ABU4ZE05_9HYPH</name>
<dbReference type="InterPro" id="IPR003593">
    <property type="entry name" value="AAA+_ATPase"/>
</dbReference>
<comment type="caution">
    <text evidence="8">The sequence shown here is derived from an EMBL/GenBank/DDBJ whole genome shotgun (WGS) entry which is preliminary data.</text>
</comment>
<dbReference type="InterPro" id="IPR027417">
    <property type="entry name" value="P-loop_NTPase"/>
</dbReference>
<dbReference type="GO" id="GO:0005524">
    <property type="term" value="F:ATP binding"/>
    <property type="evidence" value="ECO:0007669"/>
    <property type="project" value="UniProtKB-KW"/>
</dbReference>
<protein>
    <submittedName>
        <fullName evidence="8">Sugar ABC transporter ATP-binding protein</fullName>
    </submittedName>
</protein>
<comment type="similarity">
    <text evidence="1">Belongs to the ABC transporter superfamily.</text>
</comment>
<keyword evidence="2" id="KW-0813">Transport</keyword>
<dbReference type="Gene3D" id="3.40.50.300">
    <property type="entry name" value="P-loop containing nucleotide triphosphate hydrolases"/>
    <property type="match status" value="2"/>
</dbReference>
<organism evidence="8 9">
    <name type="scientific">Mesorhizobium montanum</name>
    <dbReference type="NCBI Taxonomy" id="3072323"/>
    <lineage>
        <taxon>Bacteria</taxon>
        <taxon>Pseudomonadati</taxon>
        <taxon>Pseudomonadota</taxon>
        <taxon>Alphaproteobacteria</taxon>
        <taxon>Hyphomicrobiales</taxon>
        <taxon>Phyllobacteriaceae</taxon>
        <taxon>Mesorhizobium</taxon>
    </lineage>
</organism>
<evidence type="ECO:0000256" key="3">
    <source>
        <dbReference type="ARBA" id="ARBA00022597"/>
    </source>
</evidence>
<dbReference type="CDD" id="cd03215">
    <property type="entry name" value="ABC_Carb_Monos_II"/>
    <property type="match status" value="1"/>
</dbReference>
<evidence type="ECO:0000313" key="9">
    <source>
        <dbReference type="Proteomes" id="UP001276840"/>
    </source>
</evidence>
<evidence type="ECO:0000256" key="2">
    <source>
        <dbReference type="ARBA" id="ARBA00022448"/>
    </source>
</evidence>
<dbReference type="CDD" id="cd03216">
    <property type="entry name" value="ABC_Carb_Monos_I"/>
    <property type="match status" value="1"/>
</dbReference>
<reference evidence="8 9" key="1">
    <citation type="submission" date="2023-08" db="EMBL/GenBank/DDBJ databases">
        <title>Implementing the SeqCode for naming new Mesorhizobium species isolated from Vachellia karroo root nodules.</title>
        <authorList>
            <person name="Van Lill M."/>
        </authorList>
    </citation>
    <scope>NUCLEOTIDE SEQUENCE [LARGE SCALE GENOMIC DNA]</scope>
    <source>
        <strain evidence="8 9">MSK 1335</strain>
    </source>
</reference>
<sequence>MEPIVRLENVTKTYRGVPAVKNVTFDLRKGEIHALLGENGAGKSTLTKIIAGVVDATSGKMFHKGVETAYASPHAALKAGIAMVFQETSLVPSMTVAQNLYLGTEKFLNRLRGTYISAQQFLQSLNFPVDPNAMVATLGAAKRQMVEIARAVHHSAEIIIFDEPTATLTPEEKRHFFALIRRLKARGVSIVFISHALEEALMIADRITVLRDGELVITDDTSAFDRDRIVAAMVGRSLSGQIYRQRDEAKLRNAGKKVLSVQDISMSNIVRNNSFSIFEGQITGVFGLIGSGRTETFKIVSGIYKRDFRRGGAIELDDRPVRFLVPAQAVADGIVYVTEDRKSEGIFETMDIAENLFGGLLAAGREKAWVINQQEMRQLSAEWTKTLNIKAINDNARVVELSGGNQQKVVIGKGLVQEPRIVIFDEPTRGVDVGAIAEIHQIINRLADEGLAVVVISSYLPEIMNLSDRILVCRQGRIVEEFSPAEATEEKIMYAAVH</sequence>
<evidence type="ECO:0000256" key="1">
    <source>
        <dbReference type="ARBA" id="ARBA00005417"/>
    </source>
</evidence>